<dbReference type="InterPro" id="IPR028994">
    <property type="entry name" value="Integrin_alpha_N"/>
</dbReference>
<gene>
    <name evidence="1" type="ORF">LZC95_20115</name>
</gene>
<name>A0ABZ2KQ19_9BACT</name>
<dbReference type="EMBL" id="CP089982">
    <property type="protein sequence ID" value="WXA99114.1"/>
    <property type="molecule type" value="Genomic_DNA"/>
</dbReference>
<evidence type="ECO:0000313" key="2">
    <source>
        <dbReference type="Proteomes" id="UP001379533"/>
    </source>
</evidence>
<evidence type="ECO:0000313" key="1">
    <source>
        <dbReference type="EMBL" id="WXA99114.1"/>
    </source>
</evidence>
<protein>
    <submittedName>
        <fullName evidence="1">VCBS repeat-containing protein</fullName>
    </submittedName>
</protein>
<accession>A0ABZ2KQ19</accession>
<organism evidence="1 2">
    <name type="scientific">Pendulispora brunnea</name>
    <dbReference type="NCBI Taxonomy" id="2905690"/>
    <lineage>
        <taxon>Bacteria</taxon>
        <taxon>Pseudomonadati</taxon>
        <taxon>Myxococcota</taxon>
        <taxon>Myxococcia</taxon>
        <taxon>Myxococcales</taxon>
        <taxon>Sorangiineae</taxon>
        <taxon>Pendulisporaceae</taxon>
        <taxon>Pendulispora</taxon>
    </lineage>
</organism>
<proteinExistence type="predicted"/>
<reference evidence="1 2" key="1">
    <citation type="submission" date="2021-12" db="EMBL/GenBank/DDBJ databases">
        <title>Discovery of the Pendulisporaceae a myxobacterial family with distinct sporulation behavior and unique specialized metabolism.</title>
        <authorList>
            <person name="Garcia R."/>
            <person name="Popoff A."/>
            <person name="Bader C.D."/>
            <person name="Loehr J."/>
            <person name="Walesch S."/>
            <person name="Walt C."/>
            <person name="Boldt J."/>
            <person name="Bunk B."/>
            <person name="Haeckl F.J.F.P.J."/>
            <person name="Gunesch A.P."/>
            <person name="Birkelbach J."/>
            <person name="Nuebel U."/>
            <person name="Pietschmann T."/>
            <person name="Bach T."/>
            <person name="Mueller R."/>
        </authorList>
    </citation>
    <scope>NUCLEOTIDE SEQUENCE [LARGE SCALE GENOMIC DNA]</scope>
    <source>
        <strain evidence="1 2">MSr12523</strain>
    </source>
</reference>
<sequence>MVEQFGGCWSDKSGAWSFVLERLCRAPSDVSEATSVAWLGRWVLNYESGSKPALRYAPNAAAASSLSNTCIGSTEHPGDIAVKDLSELRITAPKVFDYDGDGRAEFLLRATSSTLEDRRDGIESEEYRIEELLSAGSGKIEPYAPAVKILGTSRLIDIRDVDNDGRPDLLFTYKALPSGLPPHRVAHSLPDGTFALDAAAVIAERDQCANVARLLPVLKSDGKVDHSETETAFACAIVAGEKPADVHKRLKQGCAKNDCGAAVSTLQEIVARQGLK</sequence>
<keyword evidence="2" id="KW-1185">Reference proteome</keyword>
<dbReference type="SUPFAM" id="SSF69318">
    <property type="entry name" value="Integrin alpha N-terminal domain"/>
    <property type="match status" value="1"/>
</dbReference>
<dbReference type="Proteomes" id="UP001379533">
    <property type="component" value="Chromosome"/>
</dbReference>
<dbReference type="RefSeq" id="WP_394849746.1">
    <property type="nucleotide sequence ID" value="NZ_CP089982.1"/>
</dbReference>